<keyword evidence="4" id="KW-1185">Reference proteome</keyword>
<comment type="caution">
    <text evidence="3">The sequence shown here is derived from an EMBL/GenBank/DDBJ whole genome shotgun (WGS) entry which is preliminary data.</text>
</comment>
<organism evidence="3 4">
    <name type="scientific">Nonomuraea composti</name>
    <dbReference type="NCBI Taxonomy" id="2720023"/>
    <lineage>
        <taxon>Bacteria</taxon>
        <taxon>Bacillati</taxon>
        <taxon>Actinomycetota</taxon>
        <taxon>Actinomycetes</taxon>
        <taxon>Streptosporangiales</taxon>
        <taxon>Streptosporangiaceae</taxon>
        <taxon>Nonomuraea</taxon>
    </lineage>
</organism>
<protein>
    <recommendedName>
        <fullName evidence="5">DUF1573 domain-containing protein</fullName>
    </recommendedName>
</protein>
<feature type="signal peptide" evidence="2">
    <location>
        <begin position="1"/>
        <end position="18"/>
    </location>
</feature>
<name>A0ABX1BDT9_9ACTN</name>
<proteinExistence type="predicted"/>
<dbReference type="Proteomes" id="UP000696294">
    <property type="component" value="Unassembled WGS sequence"/>
</dbReference>
<evidence type="ECO:0000313" key="4">
    <source>
        <dbReference type="Proteomes" id="UP000696294"/>
    </source>
</evidence>
<feature type="chain" id="PRO_5046521708" description="DUF1573 domain-containing protein" evidence="2">
    <location>
        <begin position="19"/>
        <end position="155"/>
    </location>
</feature>
<gene>
    <name evidence="3" type="ORF">HCN51_41900</name>
</gene>
<dbReference type="RefSeq" id="WP_168017574.1">
    <property type="nucleotide sequence ID" value="NZ_JAATEP010000043.1"/>
</dbReference>
<reference evidence="3 4" key="1">
    <citation type="submission" date="2020-03" db="EMBL/GenBank/DDBJ databases">
        <title>WGS of actinomycetes isolated from Thailand.</title>
        <authorList>
            <person name="Thawai C."/>
        </authorList>
    </citation>
    <scope>NUCLEOTIDE SEQUENCE [LARGE SCALE GENOMIC DNA]</scope>
    <source>
        <strain evidence="3 4">FMUSA5-5</strain>
    </source>
</reference>
<accession>A0ABX1BDT9</accession>
<evidence type="ECO:0000256" key="2">
    <source>
        <dbReference type="SAM" id="SignalP"/>
    </source>
</evidence>
<evidence type="ECO:0008006" key="5">
    <source>
        <dbReference type="Google" id="ProtNLM"/>
    </source>
</evidence>
<keyword evidence="2" id="KW-0732">Signal</keyword>
<feature type="region of interest" description="Disordered" evidence="1">
    <location>
        <begin position="27"/>
        <end position="62"/>
    </location>
</feature>
<evidence type="ECO:0000256" key="1">
    <source>
        <dbReference type="SAM" id="MobiDB-lite"/>
    </source>
</evidence>
<sequence>MTATLLAGCLALAAGCGAAQPAAERASTTVVPQKPPVVSNPAATVPPAKDPVQEPKPVKPTGDAINVHKIRWTKAKGVSKGKKVRLTWWSGVEPCTVLDRVKVKETARKVTITLYEGTSPKAKNVSCVMIAIEKTTTVKLKRALGKRKIVDGAKP</sequence>
<dbReference type="EMBL" id="JAATEP010000043">
    <property type="protein sequence ID" value="NJP95920.1"/>
    <property type="molecule type" value="Genomic_DNA"/>
</dbReference>
<evidence type="ECO:0000313" key="3">
    <source>
        <dbReference type="EMBL" id="NJP95920.1"/>
    </source>
</evidence>